<evidence type="ECO:0000313" key="2">
    <source>
        <dbReference type="Proteomes" id="UP000237347"/>
    </source>
</evidence>
<sequence length="108" mass="12482">MAKSYEKCKLHRVCPKFGCNRYCLDCMNGALCSISIQNHHNFSDKEVRNPRSTINHGKVVFLRKHIKRKAEFIISETDFTNKCELGLLVQHPRAILLLLSQLQGIRNN</sequence>
<keyword evidence="2" id="KW-1185">Reference proteome</keyword>
<reference evidence="1 2" key="1">
    <citation type="journal article" date="2018" name="Sci. Data">
        <title>The draft genome sequence of cork oak.</title>
        <authorList>
            <person name="Ramos A.M."/>
            <person name="Usie A."/>
            <person name="Barbosa P."/>
            <person name="Barros P.M."/>
            <person name="Capote T."/>
            <person name="Chaves I."/>
            <person name="Simoes F."/>
            <person name="Abreu I."/>
            <person name="Carrasquinho I."/>
            <person name="Faro C."/>
            <person name="Guimaraes J.B."/>
            <person name="Mendonca D."/>
            <person name="Nobrega F."/>
            <person name="Rodrigues L."/>
            <person name="Saibo N.J.M."/>
            <person name="Varela M.C."/>
            <person name="Egas C."/>
            <person name="Matos J."/>
            <person name="Miguel C.M."/>
            <person name="Oliveira M.M."/>
            <person name="Ricardo C.P."/>
            <person name="Goncalves S."/>
        </authorList>
    </citation>
    <scope>NUCLEOTIDE SEQUENCE [LARGE SCALE GENOMIC DNA]</scope>
    <source>
        <strain evidence="2">cv. HL8</strain>
    </source>
</reference>
<organism evidence="1 2">
    <name type="scientific">Quercus suber</name>
    <name type="common">Cork oak</name>
    <dbReference type="NCBI Taxonomy" id="58331"/>
    <lineage>
        <taxon>Eukaryota</taxon>
        <taxon>Viridiplantae</taxon>
        <taxon>Streptophyta</taxon>
        <taxon>Embryophyta</taxon>
        <taxon>Tracheophyta</taxon>
        <taxon>Spermatophyta</taxon>
        <taxon>Magnoliopsida</taxon>
        <taxon>eudicotyledons</taxon>
        <taxon>Gunneridae</taxon>
        <taxon>Pentapetalae</taxon>
        <taxon>rosids</taxon>
        <taxon>fabids</taxon>
        <taxon>Fagales</taxon>
        <taxon>Fagaceae</taxon>
        <taxon>Quercus</taxon>
    </lineage>
</organism>
<protein>
    <submittedName>
        <fullName evidence="1">Uncharacterized protein</fullName>
    </submittedName>
</protein>
<dbReference type="EMBL" id="PKMF04000150">
    <property type="protein sequence ID" value="KAK7846767.1"/>
    <property type="molecule type" value="Genomic_DNA"/>
</dbReference>
<name>A0AAW0L554_QUESU</name>
<accession>A0AAW0L554</accession>
<gene>
    <name evidence="1" type="ORF">CFP56_007488</name>
</gene>
<evidence type="ECO:0000313" key="1">
    <source>
        <dbReference type="EMBL" id="KAK7846767.1"/>
    </source>
</evidence>
<comment type="caution">
    <text evidence="1">The sequence shown here is derived from an EMBL/GenBank/DDBJ whole genome shotgun (WGS) entry which is preliminary data.</text>
</comment>
<dbReference type="AlphaFoldDB" id="A0AAW0L554"/>
<proteinExistence type="predicted"/>
<dbReference type="Proteomes" id="UP000237347">
    <property type="component" value="Unassembled WGS sequence"/>
</dbReference>